<dbReference type="KEGG" id="csyr:103267447"/>
<dbReference type="InterPro" id="IPR048270">
    <property type="entry name" value="PNMA_C"/>
</dbReference>
<evidence type="ECO:0000313" key="5">
    <source>
        <dbReference type="RefSeq" id="XP_008063235.1"/>
    </source>
</evidence>
<dbReference type="OrthoDB" id="115435at2759"/>
<dbReference type="Pfam" id="PF14893">
    <property type="entry name" value="PNMA"/>
    <property type="match status" value="1"/>
</dbReference>
<dbReference type="PANTHER" id="PTHR23095:SF4">
    <property type="entry name" value="PARANEOPLASTIC ANTIGEN-LIKE PROTEIN 5"/>
    <property type="match status" value="1"/>
</dbReference>
<dbReference type="Proteomes" id="UP000189704">
    <property type="component" value="Unplaced"/>
</dbReference>
<dbReference type="GeneID" id="103267447"/>
<accession>A0A1U7TZG5</accession>
<reference evidence="5" key="1">
    <citation type="submission" date="2025-08" db="UniProtKB">
        <authorList>
            <consortium name="RefSeq"/>
        </authorList>
    </citation>
    <scope>IDENTIFICATION</scope>
</reference>
<dbReference type="InterPro" id="IPR048271">
    <property type="entry name" value="PNMA_N"/>
</dbReference>
<feature type="domain" description="Paraneoplastic antigen Ma-like C-terminal" evidence="2">
    <location>
        <begin position="162"/>
        <end position="320"/>
    </location>
</feature>
<dbReference type="AlphaFoldDB" id="A0A1U7TZG5"/>
<dbReference type="RefSeq" id="XP_008063235.1">
    <property type="nucleotide sequence ID" value="XM_008065044.1"/>
</dbReference>
<protein>
    <submittedName>
        <fullName evidence="5">Paraneoplastic antigen-like protein 5</fullName>
    </submittedName>
</protein>
<organism evidence="4 5">
    <name type="scientific">Carlito syrichta</name>
    <name type="common">Philippine tarsier</name>
    <name type="synonym">Tarsius syrichta</name>
    <dbReference type="NCBI Taxonomy" id="1868482"/>
    <lineage>
        <taxon>Eukaryota</taxon>
        <taxon>Metazoa</taxon>
        <taxon>Chordata</taxon>
        <taxon>Craniata</taxon>
        <taxon>Vertebrata</taxon>
        <taxon>Euteleostomi</taxon>
        <taxon>Mammalia</taxon>
        <taxon>Eutheria</taxon>
        <taxon>Euarchontoglires</taxon>
        <taxon>Primates</taxon>
        <taxon>Haplorrhini</taxon>
        <taxon>Tarsiiformes</taxon>
        <taxon>Tarsiidae</taxon>
        <taxon>Carlito</taxon>
    </lineage>
</organism>
<sequence>MAVTLLEDWCKGMDLDPRKALLVVGIPLECSEAEIKETVRTGLKPLCTYRVLGRMFRREDNAKAVFIELADAVNYATIPSQILGKGGFWEVVVKPRNPDDAFVNRLSFFLKEEGRRMADVARAMGYSAFPTEDEEPGVLAQVRAPIWQPTRESLWYRKLRVFSGTACPGEETFESWLEQAADTMQMWQVSELEKRRRLLESLRGPALAIMRVLRANDDSITVEQCLDALRLIFGDKEDSRTSQFRFLQTYQKVGEKVSAFLLRLEPVLQKALQHSPLSVHSTDTIRLKHILARATMASSLRSKLEIFDQRACPPTFLELMKLVRDEEEWETTMLVLKDKQGGRGRRVPSRQARAEAGVPVPQVFVQAEPTGEVSVQTFQEGVPYTLKRKWLPCYYGAREEDHGQAMCPKADEQSPAGQVQDNAGEVSGNAAGAGAMSHPEP</sequence>
<keyword evidence="4" id="KW-1185">Reference proteome</keyword>
<evidence type="ECO:0000259" key="2">
    <source>
        <dbReference type="Pfam" id="PF14893"/>
    </source>
</evidence>
<proteinExistence type="predicted"/>
<dbReference type="InterPro" id="IPR026523">
    <property type="entry name" value="PNMA"/>
</dbReference>
<gene>
    <name evidence="5" type="primary">PNMA5</name>
</gene>
<dbReference type="PANTHER" id="PTHR23095">
    <property type="entry name" value="PARANEOPLASTIC ANTIGEN"/>
    <property type="match status" value="1"/>
</dbReference>
<feature type="domain" description="Paraneoplastic antigen Ma-like N-terminal" evidence="3">
    <location>
        <begin position="1"/>
        <end position="92"/>
    </location>
</feature>
<evidence type="ECO:0000259" key="3">
    <source>
        <dbReference type="Pfam" id="PF20846"/>
    </source>
</evidence>
<dbReference type="Pfam" id="PF20846">
    <property type="entry name" value="PNMA_N"/>
    <property type="match status" value="1"/>
</dbReference>
<dbReference type="CTD" id="114824"/>
<evidence type="ECO:0000256" key="1">
    <source>
        <dbReference type="SAM" id="MobiDB-lite"/>
    </source>
</evidence>
<evidence type="ECO:0000313" key="4">
    <source>
        <dbReference type="Proteomes" id="UP000189704"/>
    </source>
</evidence>
<feature type="region of interest" description="Disordered" evidence="1">
    <location>
        <begin position="405"/>
        <end position="441"/>
    </location>
</feature>
<name>A0A1U7TZG5_CARSF</name>